<dbReference type="Gene3D" id="3.10.20.30">
    <property type="match status" value="1"/>
</dbReference>
<dbReference type="GeneID" id="85197321"/>
<dbReference type="RefSeq" id="WP_316560195.1">
    <property type="nucleotide sequence ID" value="NZ_CP131062.1"/>
</dbReference>
<dbReference type="AlphaFoldDB" id="A0AA96ZYY9"/>
<protein>
    <recommendedName>
        <fullName evidence="3">Molybdopterin synthase sulfur carrier subunit</fullName>
    </recommendedName>
</protein>
<dbReference type="InterPro" id="IPR012675">
    <property type="entry name" value="Beta-grasp_dom_sf"/>
</dbReference>
<dbReference type="InterPro" id="IPR003749">
    <property type="entry name" value="ThiS/MoaD-like"/>
</dbReference>
<reference evidence="1 2" key="1">
    <citation type="submission" date="2023-07" db="EMBL/GenBank/DDBJ databases">
        <title>Closed genome sequence of Methanimicrococcus sp. Es2.</title>
        <authorList>
            <person name="Protasov E."/>
            <person name="Platt K."/>
            <person name="Reeh H."/>
            <person name="Poehlein A."/>
            <person name="Daniel R."/>
            <person name="Brune A."/>
        </authorList>
    </citation>
    <scope>NUCLEOTIDE SEQUENCE [LARGE SCALE GENOMIC DNA]</scope>
    <source>
        <strain evidence="1 2">Es2</strain>
    </source>
</reference>
<dbReference type="Proteomes" id="UP001302662">
    <property type="component" value="Chromosome"/>
</dbReference>
<dbReference type="EMBL" id="CP131062">
    <property type="protein sequence ID" value="WNY28657.1"/>
    <property type="molecule type" value="Genomic_DNA"/>
</dbReference>
<evidence type="ECO:0008006" key="3">
    <source>
        <dbReference type="Google" id="ProtNLM"/>
    </source>
</evidence>
<evidence type="ECO:0000313" key="2">
    <source>
        <dbReference type="Proteomes" id="UP001302662"/>
    </source>
</evidence>
<organism evidence="1 2">
    <name type="scientific">Methanimicrococcus stummii</name>
    <dbReference type="NCBI Taxonomy" id="3028294"/>
    <lineage>
        <taxon>Archaea</taxon>
        <taxon>Methanobacteriati</taxon>
        <taxon>Methanobacteriota</taxon>
        <taxon>Stenosarchaea group</taxon>
        <taxon>Methanomicrobia</taxon>
        <taxon>Methanosarcinales</taxon>
        <taxon>Methanosarcinaceae</taxon>
        <taxon>Methanimicrococcus</taxon>
    </lineage>
</organism>
<name>A0AA96ZYY9_9EURY</name>
<dbReference type="KEGG" id="mees:MmiEs2_08570"/>
<dbReference type="SUPFAM" id="SSF54285">
    <property type="entry name" value="MoaD/ThiS"/>
    <property type="match status" value="1"/>
</dbReference>
<keyword evidence="2" id="KW-1185">Reference proteome</keyword>
<dbReference type="CDD" id="cd17040">
    <property type="entry name" value="Ubl_MoaD_like"/>
    <property type="match status" value="1"/>
</dbReference>
<accession>A0AA96ZYY9</accession>
<sequence>MKVSISILGIRADNGKKAAEMNISEQSSAKDLILEFAQTLTDPDLIADKDGNLKKHLIIQVNKKRVLTGKAADLILKDGDEVVVYPSVSGG</sequence>
<evidence type="ECO:0000313" key="1">
    <source>
        <dbReference type="EMBL" id="WNY28657.1"/>
    </source>
</evidence>
<dbReference type="Pfam" id="PF02597">
    <property type="entry name" value="ThiS"/>
    <property type="match status" value="1"/>
</dbReference>
<dbReference type="InterPro" id="IPR016155">
    <property type="entry name" value="Mopterin_synth/thiamin_S_b"/>
</dbReference>
<proteinExistence type="predicted"/>
<gene>
    <name evidence="1" type="ORF">MmiEs2_08570</name>
</gene>